<evidence type="ECO:0000313" key="2">
    <source>
        <dbReference type="EMBL" id="BBF92210.1"/>
    </source>
</evidence>
<evidence type="ECO:0000313" key="3">
    <source>
        <dbReference type="Proteomes" id="UP000266934"/>
    </source>
</evidence>
<keyword evidence="1" id="KW-0472">Membrane</keyword>
<organism evidence="2 3">
    <name type="scientific">Blastochloris tepida</name>
    <dbReference type="NCBI Taxonomy" id="2233851"/>
    <lineage>
        <taxon>Bacteria</taxon>
        <taxon>Pseudomonadati</taxon>
        <taxon>Pseudomonadota</taxon>
        <taxon>Alphaproteobacteria</taxon>
        <taxon>Hyphomicrobiales</taxon>
        <taxon>Blastochloridaceae</taxon>
        <taxon>Blastochloris</taxon>
    </lineage>
</organism>
<keyword evidence="1" id="KW-1133">Transmembrane helix</keyword>
<name>A0A348FY27_9HYPH</name>
<dbReference type="AlphaFoldDB" id="A0A348FY27"/>
<dbReference type="Proteomes" id="UP000266934">
    <property type="component" value="Chromosome"/>
</dbReference>
<evidence type="ECO:0000256" key="1">
    <source>
        <dbReference type="SAM" id="Phobius"/>
    </source>
</evidence>
<accession>A0A348FY27</accession>
<dbReference type="RefSeq" id="WP_280177362.1">
    <property type="nucleotide sequence ID" value="NZ_AP018907.1"/>
</dbReference>
<feature type="transmembrane region" description="Helical" evidence="1">
    <location>
        <begin position="6"/>
        <end position="25"/>
    </location>
</feature>
<sequence length="44" mass="4819">MTSTLVIYGLPIVAGLLAVAGYLYARHSAAEFDRRFNRHLPAGE</sequence>
<reference evidence="2 3" key="1">
    <citation type="submission" date="2018-08" db="EMBL/GenBank/DDBJ databases">
        <title>Complete genome sequencing of Blastochloris tepida GI.</title>
        <authorList>
            <person name="Tsukatani Y."/>
            <person name="Mori H."/>
        </authorList>
    </citation>
    <scope>NUCLEOTIDE SEQUENCE [LARGE SCALE GENOMIC DNA]</scope>
    <source>
        <strain evidence="2 3">GI</strain>
    </source>
</reference>
<keyword evidence="3" id="KW-1185">Reference proteome</keyword>
<dbReference type="EMBL" id="AP018907">
    <property type="protein sequence ID" value="BBF92210.1"/>
    <property type="molecule type" value="Genomic_DNA"/>
</dbReference>
<protein>
    <submittedName>
        <fullName evidence="2">Uncharacterized protein</fullName>
    </submittedName>
</protein>
<keyword evidence="1" id="KW-0812">Transmembrane</keyword>
<gene>
    <name evidence="2" type="ORF">BLTE_08950</name>
</gene>
<proteinExistence type="predicted"/>
<dbReference type="KEGG" id="blag:BLTE_08950"/>